<evidence type="ECO:0000256" key="1">
    <source>
        <dbReference type="SAM" id="MobiDB-lite"/>
    </source>
</evidence>
<evidence type="ECO:0000313" key="2">
    <source>
        <dbReference type="EMBL" id="KAF2397301.1"/>
    </source>
</evidence>
<organism evidence="2 3">
    <name type="scientific">Trichodelitschia bisporula</name>
    <dbReference type="NCBI Taxonomy" id="703511"/>
    <lineage>
        <taxon>Eukaryota</taxon>
        <taxon>Fungi</taxon>
        <taxon>Dikarya</taxon>
        <taxon>Ascomycota</taxon>
        <taxon>Pezizomycotina</taxon>
        <taxon>Dothideomycetes</taxon>
        <taxon>Dothideomycetes incertae sedis</taxon>
        <taxon>Phaeotrichales</taxon>
        <taxon>Phaeotrichaceae</taxon>
        <taxon>Trichodelitschia</taxon>
    </lineage>
</organism>
<sequence>MKFPVFRSSPSKDAVPTTIRVVTPEPPLASPTRSNPDLPQLSAHQRLSPITSPDFLNTSGGFPFTSSASMRHSQTPSPRLDASPRVETSPKPSRSQHSLTSLSSFLPGRRTAPPRVPECWGPQHDRVVCMLEIAGVPLGAMIYRLKKEFPELRGSALTEETVDTRLQILDRTVECDYFKEGLLVLDVRLKLPKGDVALKTARSWAELGRERFAAGESAAGRIGSPGPVVME</sequence>
<feature type="compositionally biased region" description="Low complexity" evidence="1">
    <location>
        <begin position="93"/>
        <end position="106"/>
    </location>
</feature>
<proteinExistence type="predicted"/>
<name>A0A6G1HN26_9PEZI</name>
<reference evidence="2" key="1">
    <citation type="journal article" date="2020" name="Stud. Mycol.">
        <title>101 Dothideomycetes genomes: a test case for predicting lifestyles and emergence of pathogens.</title>
        <authorList>
            <person name="Haridas S."/>
            <person name="Albert R."/>
            <person name="Binder M."/>
            <person name="Bloem J."/>
            <person name="Labutti K."/>
            <person name="Salamov A."/>
            <person name="Andreopoulos B."/>
            <person name="Baker S."/>
            <person name="Barry K."/>
            <person name="Bills G."/>
            <person name="Bluhm B."/>
            <person name="Cannon C."/>
            <person name="Castanera R."/>
            <person name="Culley D."/>
            <person name="Daum C."/>
            <person name="Ezra D."/>
            <person name="Gonzalez J."/>
            <person name="Henrissat B."/>
            <person name="Kuo A."/>
            <person name="Liang C."/>
            <person name="Lipzen A."/>
            <person name="Lutzoni F."/>
            <person name="Magnuson J."/>
            <person name="Mondo S."/>
            <person name="Nolan M."/>
            <person name="Ohm R."/>
            <person name="Pangilinan J."/>
            <person name="Park H.-J."/>
            <person name="Ramirez L."/>
            <person name="Alfaro M."/>
            <person name="Sun H."/>
            <person name="Tritt A."/>
            <person name="Yoshinaga Y."/>
            <person name="Zwiers L.-H."/>
            <person name="Turgeon B."/>
            <person name="Goodwin S."/>
            <person name="Spatafora J."/>
            <person name="Crous P."/>
            <person name="Grigoriev I."/>
        </authorList>
    </citation>
    <scope>NUCLEOTIDE SEQUENCE</scope>
    <source>
        <strain evidence="2">CBS 262.69</strain>
    </source>
</reference>
<dbReference type="EMBL" id="ML996704">
    <property type="protein sequence ID" value="KAF2397301.1"/>
    <property type="molecule type" value="Genomic_DNA"/>
</dbReference>
<dbReference type="AlphaFoldDB" id="A0A6G1HN26"/>
<dbReference type="Proteomes" id="UP000799640">
    <property type="component" value="Unassembled WGS sequence"/>
</dbReference>
<feature type="region of interest" description="Disordered" evidence="1">
    <location>
        <begin position="1"/>
        <end position="117"/>
    </location>
</feature>
<protein>
    <submittedName>
        <fullName evidence="2">Uncharacterized protein</fullName>
    </submittedName>
</protein>
<feature type="compositionally biased region" description="Polar residues" evidence="1">
    <location>
        <begin position="31"/>
        <end position="77"/>
    </location>
</feature>
<evidence type="ECO:0000313" key="3">
    <source>
        <dbReference type="Proteomes" id="UP000799640"/>
    </source>
</evidence>
<accession>A0A6G1HN26</accession>
<dbReference type="OrthoDB" id="5383839at2759"/>
<keyword evidence="3" id="KW-1185">Reference proteome</keyword>
<gene>
    <name evidence="2" type="ORF">EJ06DRAFT_524269</name>
</gene>